<dbReference type="InterPro" id="IPR000673">
    <property type="entry name" value="Sig_transdc_resp-reg_Me-estase"/>
</dbReference>
<evidence type="ECO:0000256" key="1">
    <source>
        <dbReference type="ARBA" id="ARBA00022801"/>
    </source>
</evidence>
<dbReference type="EC" id="3.1.1.61" evidence="2"/>
<dbReference type="GO" id="GO:0006935">
    <property type="term" value="P:chemotaxis"/>
    <property type="evidence" value="ECO:0007669"/>
    <property type="project" value="UniProtKB-UniRule"/>
</dbReference>
<dbReference type="GO" id="GO:0000156">
    <property type="term" value="F:phosphorelay response regulator activity"/>
    <property type="evidence" value="ECO:0007669"/>
    <property type="project" value="InterPro"/>
</dbReference>
<dbReference type="Pfam" id="PF01339">
    <property type="entry name" value="CheB_methylest"/>
    <property type="match status" value="1"/>
</dbReference>
<dbReference type="GO" id="GO:0005737">
    <property type="term" value="C:cytoplasm"/>
    <property type="evidence" value="ECO:0007669"/>
    <property type="project" value="InterPro"/>
</dbReference>
<feature type="domain" description="CheB-type methylesterase" evidence="5">
    <location>
        <begin position="102"/>
        <end position="303"/>
    </location>
</feature>
<reference evidence="6 7" key="1">
    <citation type="submission" date="2017-02" db="EMBL/GenBank/DDBJ databases">
        <title>Ketogulonicigenium robustum SPU B003 Genome sequencing and assembly.</title>
        <authorList>
            <person name="Li Y."/>
            <person name="Liu L."/>
            <person name="Wang C."/>
            <person name="Zhang M."/>
            <person name="Zhang T."/>
            <person name="Zhang Y."/>
        </authorList>
    </citation>
    <scope>NUCLEOTIDE SEQUENCE [LARGE SCALE GENOMIC DNA]</scope>
    <source>
        <strain evidence="6 7">SPU_B003</strain>
    </source>
</reference>
<evidence type="ECO:0000313" key="7">
    <source>
        <dbReference type="Proteomes" id="UP000242447"/>
    </source>
</evidence>
<dbReference type="PANTHER" id="PTHR42872:SF6">
    <property type="entry name" value="PROTEIN-GLUTAMATE METHYLESTERASE_PROTEIN-GLUTAMINE GLUTAMINASE"/>
    <property type="match status" value="1"/>
</dbReference>
<dbReference type="Proteomes" id="UP000242447">
    <property type="component" value="Chromosome"/>
</dbReference>
<sequence>MSEPLLLIVDADSTRRHHLIRACLLAAPGMRVAGAGHASEAEMLLDARRPQRIAVADGVENRASVIAKARITGVDCLIFAAGGGSFSEMAQQIISGIRVHPPASVVTYGAAISQLILIGASTGGIAAIEKILTTFPADCPPVLLVQHIRDGFAEGFVRRLDQILAPQVRVAAEGVILTPGTIHVAARSDRHLGVTRRAGVLRSRLLAGPPVAGHSPSVDVLFSDGAALAPEIDVRAALLTGMGADGANGMCAIYDAGGHTIAQDRDSSVVWGMPRMAVERGGVSEVLPLNRIAAALLRTGEAARAPAPLR</sequence>
<name>A0A1W6P0B3_9RHOB</name>
<dbReference type="PANTHER" id="PTHR42872">
    <property type="entry name" value="PROTEIN-GLUTAMATE METHYLESTERASE/PROTEIN-GLUTAMINE GLUTAMINASE"/>
    <property type="match status" value="1"/>
</dbReference>
<feature type="active site" evidence="4">
    <location>
        <position position="147"/>
    </location>
</feature>
<feature type="active site" evidence="4">
    <location>
        <position position="245"/>
    </location>
</feature>
<keyword evidence="4" id="KW-0145">Chemotaxis</keyword>
<dbReference type="AlphaFoldDB" id="A0A1W6P0B3"/>
<feature type="active site" evidence="4">
    <location>
        <position position="121"/>
    </location>
</feature>
<dbReference type="InterPro" id="IPR035909">
    <property type="entry name" value="CheB_C"/>
</dbReference>
<keyword evidence="1 4" id="KW-0378">Hydrolase</keyword>
<accession>A0A1W6P0B3</accession>
<keyword evidence="7" id="KW-1185">Reference proteome</keyword>
<organism evidence="6 7">
    <name type="scientific">Ketogulonicigenium robustum</name>
    <dbReference type="NCBI Taxonomy" id="92947"/>
    <lineage>
        <taxon>Bacteria</taxon>
        <taxon>Pseudomonadati</taxon>
        <taxon>Pseudomonadota</taxon>
        <taxon>Alphaproteobacteria</taxon>
        <taxon>Rhodobacterales</taxon>
        <taxon>Roseobacteraceae</taxon>
        <taxon>Ketogulonicigenium</taxon>
    </lineage>
</organism>
<evidence type="ECO:0000256" key="4">
    <source>
        <dbReference type="PROSITE-ProRule" id="PRU00050"/>
    </source>
</evidence>
<evidence type="ECO:0000313" key="6">
    <source>
        <dbReference type="EMBL" id="ARO14841.1"/>
    </source>
</evidence>
<dbReference type="KEGG" id="kro:BVG79_01495"/>
<dbReference type="STRING" id="92947.BVG79_01495"/>
<gene>
    <name evidence="6" type="primary">cheB</name>
    <name evidence="6" type="ORF">BVG79_01495</name>
</gene>
<dbReference type="RefSeq" id="WP_085786327.1">
    <property type="nucleotide sequence ID" value="NZ_CP019937.1"/>
</dbReference>
<protein>
    <recommendedName>
        <fullName evidence="2">protein-glutamate methylesterase</fullName>
        <ecNumber evidence="2">3.1.1.61</ecNumber>
    </recommendedName>
</protein>
<dbReference type="SUPFAM" id="SSF52738">
    <property type="entry name" value="Methylesterase CheB, C-terminal domain"/>
    <property type="match status" value="1"/>
</dbReference>
<dbReference type="GO" id="GO:0008984">
    <property type="term" value="F:protein-glutamate methylesterase activity"/>
    <property type="evidence" value="ECO:0007669"/>
    <property type="project" value="UniProtKB-EC"/>
</dbReference>
<evidence type="ECO:0000256" key="2">
    <source>
        <dbReference type="ARBA" id="ARBA00039140"/>
    </source>
</evidence>
<comment type="catalytic activity">
    <reaction evidence="3">
        <text>[protein]-L-glutamate 5-O-methyl ester + H2O = L-glutamyl-[protein] + methanol + H(+)</text>
        <dbReference type="Rhea" id="RHEA:23236"/>
        <dbReference type="Rhea" id="RHEA-COMP:10208"/>
        <dbReference type="Rhea" id="RHEA-COMP:10311"/>
        <dbReference type="ChEBI" id="CHEBI:15377"/>
        <dbReference type="ChEBI" id="CHEBI:15378"/>
        <dbReference type="ChEBI" id="CHEBI:17790"/>
        <dbReference type="ChEBI" id="CHEBI:29973"/>
        <dbReference type="ChEBI" id="CHEBI:82795"/>
        <dbReference type="EC" id="3.1.1.61"/>
    </reaction>
</comment>
<dbReference type="OrthoDB" id="9793421at2"/>
<evidence type="ECO:0000256" key="3">
    <source>
        <dbReference type="ARBA" id="ARBA00048267"/>
    </source>
</evidence>
<evidence type="ECO:0000259" key="5">
    <source>
        <dbReference type="PROSITE" id="PS50122"/>
    </source>
</evidence>
<dbReference type="Gene3D" id="3.40.50.180">
    <property type="entry name" value="Methylesterase CheB, C-terminal domain"/>
    <property type="match status" value="1"/>
</dbReference>
<dbReference type="EMBL" id="CP019937">
    <property type="protein sequence ID" value="ARO14841.1"/>
    <property type="molecule type" value="Genomic_DNA"/>
</dbReference>
<proteinExistence type="predicted"/>
<dbReference type="PROSITE" id="PS50122">
    <property type="entry name" value="CHEB"/>
    <property type="match status" value="1"/>
</dbReference>
<dbReference type="CDD" id="cd16432">
    <property type="entry name" value="CheB_Rec"/>
    <property type="match status" value="1"/>
</dbReference>